<sequence length="102" mass="11738">MGRSDTYEGRTQQGTQKDTSRDTYKEGEEVAKILVVEGQVAVLPCASASKSLEPTVKTTLLRWFHNNFYKPVYTLDVRHINQPSQSHIWLDSRARHFPVSRF</sequence>
<dbReference type="EMBL" id="BPLR01015691">
    <property type="protein sequence ID" value="GIY77879.1"/>
    <property type="molecule type" value="Genomic_DNA"/>
</dbReference>
<proteinExistence type="predicted"/>
<dbReference type="Proteomes" id="UP001054945">
    <property type="component" value="Unassembled WGS sequence"/>
</dbReference>
<dbReference type="AlphaFoldDB" id="A0AAV4W7J3"/>
<name>A0AAV4W7J3_CAEEX</name>
<protein>
    <submittedName>
        <fullName evidence="2">Uncharacterized protein</fullName>
    </submittedName>
</protein>
<accession>A0AAV4W7J3</accession>
<evidence type="ECO:0000313" key="3">
    <source>
        <dbReference type="Proteomes" id="UP001054945"/>
    </source>
</evidence>
<keyword evidence="3" id="KW-1185">Reference proteome</keyword>
<reference evidence="2 3" key="1">
    <citation type="submission" date="2021-06" db="EMBL/GenBank/DDBJ databases">
        <title>Caerostris extrusa draft genome.</title>
        <authorList>
            <person name="Kono N."/>
            <person name="Arakawa K."/>
        </authorList>
    </citation>
    <scope>NUCLEOTIDE SEQUENCE [LARGE SCALE GENOMIC DNA]</scope>
</reference>
<organism evidence="2 3">
    <name type="scientific">Caerostris extrusa</name>
    <name type="common">Bark spider</name>
    <name type="synonym">Caerostris bankana</name>
    <dbReference type="NCBI Taxonomy" id="172846"/>
    <lineage>
        <taxon>Eukaryota</taxon>
        <taxon>Metazoa</taxon>
        <taxon>Ecdysozoa</taxon>
        <taxon>Arthropoda</taxon>
        <taxon>Chelicerata</taxon>
        <taxon>Arachnida</taxon>
        <taxon>Araneae</taxon>
        <taxon>Araneomorphae</taxon>
        <taxon>Entelegynae</taxon>
        <taxon>Araneoidea</taxon>
        <taxon>Araneidae</taxon>
        <taxon>Caerostris</taxon>
    </lineage>
</organism>
<evidence type="ECO:0000256" key="1">
    <source>
        <dbReference type="SAM" id="MobiDB-lite"/>
    </source>
</evidence>
<gene>
    <name evidence="2" type="primary">AVEN_121399_1</name>
    <name evidence="2" type="ORF">CEXT_539731</name>
</gene>
<feature type="region of interest" description="Disordered" evidence="1">
    <location>
        <begin position="1"/>
        <end position="24"/>
    </location>
</feature>
<comment type="caution">
    <text evidence="2">The sequence shown here is derived from an EMBL/GenBank/DDBJ whole genome shotgun (WGS) entry which is preliminary data.</text>
</comment>
<evidence type="ECO:0000313" key="2">
    <source>
        <dbReference type="EMBL" id="GIY77879.1"/>
    </source>
</evidence>